<dbReference type="Gene3D" id="1.10.238.10">
    <property type="entry name" value="EF-hand"/>
    <property type="match status" value="1"/>
</dbReference>
<keyword evidence="2" id="KW-0106">Calcium</keyword>
<dbReference type="Pfam" id="PF13499">
    <property type="entry name" value="EF-hand_7"/>
    <property type="match status" value="1"/>
</dbReference>
<evidence type="ECO:0000313" key="5">
    <source>
        <dbReference type="EMBL" id="CAF1106775.1"/>
    </source>
</evidence>
<keyword evidence="1" id="KW-0677">Repeat</keyword>
<evidence type="ECO:0000259" key="3">
    <source>
        <dbReference type="PROSITE" id="PS50222"/>
    </source>
</evidence>
<protein>
    <recommendedName>
        <fullName evidence="3">EF-hand domain-containing protein</fullName>
    </recommendedName>
</protein>
<comment type="caution">
    <text evidence="5">The sequence shown here is derived from an EMBL/GenBank/DDBJ whole genome shotgun (WGS) entry which is preliminary data.</text>
</comment>
<reference evidence="5" key="1">
    <citation type="submission" date="2021-02" db="EMBL/GenBank/DDBJ databases">
        <authorList>
            <person name="Nowell W R."/>
        </authorList>
    </citation>
    <scope>NUCLEOTIDE SEQUENCE</scope>
    <source>
        <strain evidence="5">Ploen Becks lab</strain>
    </source>
</reference>
<evidence type="ECO:0000256" key="1">
    <source>
        <dbReference type="ARBA" id="ARBA00022737"/>
    </source>
</evidence>
<dbReference type="FunFam" id="1.10.238.10:FF:000178">
    <property type="entry name" value="Calmodulin-2 A"/>
    <property type="match status" value="1"/>
</dbReference>
<dbReference type="EMBL" id="CAJNOC010007623">
    <property type="protein sequence ID" value="CAF1102231.1"/>
    <property type="molecule type" value="Genomic_DNA"/>
</dbReference>
<proteinExistence type="predicted"/>
<dbReference type="GO" id="GO:0005509">
    <property type="term" value="F:calcium ion binding"/>
    <property type="evidence" value="ECO:0007669"/>
    <property type="project" value="InterPro"/>
</dbReference>
<organism evidence="5 6">
    <name type="scientific">Brachionus calyciflorus</name>
    <dbReference type="NCBI Taxonomy" id="104777"/>
    <lineage>
        <taxon>Eukaryota</taxon>
        <taxon>Metazoa</taxon>
        <taxon>Spiralia</taxon>
        <taxon>Gnathifera</taxon>
        <taxon>Rotifera</taxon>
        <taxon>Eurotatoria</taxon>
        <taxon>Monogononta</taxon>
        <taxon>Pseudotrocha</taxon>
        <taxon>Ploima</taxon>
        <taxon>Brachionidae</taxon>
        <taxon>Brachionus</taxon>
    </lineage>
</organism>
<gene>
    <name evidence="4" type="ORF">OXX778_LOCUS21210</name>
    <name evidence="5" type="ORF">OXX778_LOCUS21427</name>
</gene>
<dbReference type="GO" id="GO:0043226">
    <property type="term" value="C:organelle"/>
    <property type="evidence" value="ECO:0007669"/>
    <property type="project" value="UniProtKB-ARBA"/>
</dbReference>
<dbReference type="InterPro" id="IPR002048">
    <property type="entry name" value="EF_hand_dom"/>
</dbReference>
<dbReference type="PROSITE" id="PS00018">
    <property type="entry name" value="EF_HAND_1"/>
    <property type="match status" value="1"/>
</dbReference>
<name>A0A814PED6_9BILA</name>
<evidence type="ECO:0000313" key="6">
    <source>
        <dbReference type="Proteomes" id="UP000663879"/>
    </source>
</evidence>
<dbReference type="OrthoDB" id="26525at2759"/>
<dbReference type="SMART" id="SM00054">
    <property type="entry name" value="EFh"/>
    <property type="match status" value="1"/>
</dbReference>
<sequence length="71" mass="7970">MEEMRDDEDFLYFPKGGLSLDQIDELFAAFTLFDKDHNGAISAKELTIIMNSIGQHPTSSEAQDMVREGDS</sequence>
<dbReference type="EMBL" id="CAJNOC010007897">
    <property type="protein sequence ID" value="CAF1106775.1"/>
    <property type="molecule type" value="Genomic_DNA"/>
</dbReference>
<dbReference type="AlphaFoldDB" id="A0A814PED6"/>
<dbReference type="SUPFAM" id="SSF47473">
    <property type="entry name" value="EF-hand"/>
    <property type="match status" value="1"/>
</dbReference>
<accession>A0A814PED6</accession>
<evidence type="ECO:0000313" key="4">
    <source>
        <dbReference type="EMBL" id="CAF1102231.1"/>
    </source>
</evidence>
<feature type="non-terminal residue" evidence="5">
    <location>
        <position position="71"/>
    </location>
</feature>
<dbReference type="Proteomes" id="UP000663879">
    <property type="component" value="Unassembled WGS sequence"/>
</dbReference>
<dbReference type="InterPro" id="IPR018247">
    <property type="entry name" value="EF_Hand_1_Ca_BS"/>
</dbReference>
<keyword evidence="6" id="KW-1185">Reference proteome</keyword>
<dbReference type="PROSITE" id="PS50222">
    <property type="entry name" value="EF_HAND_2"/>
    <property type="match status" value="1"/>
</dbReference>
<evidence type="ECO:0000256" key="2">
    <source>
        <dbReference type="ARBA" id="ARBA00022837"/>
    </source>
</evidence>
<feature type="domain" description="EF-hand" evidence="3">
    <location>
        <begin position="21"/>
        <end position="56"/>
    </location>
</feature>
<dbReference type="InterPro" id="IPR011992">
    <property type="entry name" value="EF-hand-dom_pair"/>
</dbReference>
<dbReference type="CDD" id="cd00051">
    <property type="entry name" value="EFh"/>
    <property type="match status" value="1"/>
</dbReference>